<evidence type="ECO:0000259" key="1">
    <source>
        <dbReference type="Pfam" id="PF03756"/>
    </source>
</evidence>
<reference evidence="2 3" key="1">
    <citation type="submission" date="2021-10" db="EMBL/GenBank/DDBJ databases">
        <title>Streptomyces gossypii sp. nov., isolated from soil collected from cotton field.</title>
        <authorList>
            <person name="Ge X."/>
            <person name="Chen X."/>
            <person name="Liu W."/>
        </authorList>
    </citation>
    <scope>NUCLEOTIDE SEQUENCE [LARGE SCALE GENOMIC DNA]</scope>
    <source>
        <strain evidence="2 3">N2-109</strain>
    </source>
</reference>
<dbReference type="InterPro" id="IPR047757">
    <property type="entry name" value="AfsA-like"/>
</dbReference>
<dbReference type="RefSeq" id="WP_260222092.1">
    <property type="nucleotide sequence ID" value="NZ_JAJAGO010000026.1"/>
</dbReference>
<evidence type="ECO:0000313" key="3">
    <source>
        <dbReference type="Proteomes" id="UP001156389"/>
    </source>
</evidence>
<dbReference type="InterPro" id="IPR029069">
    <property type="entry name" value="HotDog_dom_sf"/>
</dbReference>
<proteinExistence type="predicted"/>
<name>A0ABT2K3H9_9ACTN</name>
<sequence>MAKELVNRTHADDVLPTGWTRHSETRLSVRVRWLPDHRRFHPVEGRYPSALVLETVRQTGLLVSHAELGVPFGHHFVMRDLRQQSLPEEMAAGEDPAEVVVEVHVAQLRRRGTVPADVELRMALHREGRAVAEGGTGYSLMSPAAYSRIRGEQTSPMPDPSTPLPAPLSPRAVRRTEAGDVVLSPTGSPRRWQLRADTGNLAFFDHPNDHIPGMVLVEAAHQAACVAAPHASFLASAADLSFSRYVEFGSPCWIEAEAPRETADGVAVRVTGHQDGLPVFEARLHGAATAE</sequence>
<organism evidence="2 3">
    <name type="scientific">Streptomyces gossypii</name>
    <dbReference type="NCBI Taxonomy" id="2883101"/>
    <lineage>
        <taxon>Bacteria</taxon>
        <taxon>Bacillati</taxon>
        <taxon>Actinomycetota</taxon>
        <taxon>Actinomycetes</taxon>
        <taxon>Kitasatosporales</taxon>
        <taxon>Streptomycetaceae</taxon>
        <taxon>Streptomyces</taxon>
    </lineage>
</organism>
<dbReference type="InterPro" id="IPR005509">
    <property type="entry name" value="AfsA_hotdog_dom"/>
</dbReference>
<protein>
    <recommendedName>
        <fullName evidence="1">A-factor biosynthesis hotdog domain-containing protein</fullName>
    </recommendedName>
</protein>
<keyword evidence="3" id="KW-1185">Reference proteome</keyword>
<gene>
    <name evidence="2" type="ORF">LHJ74_33305</name>
</gene>
<accession>A0ABT2K3H9</accession>
<evidence type="ECO:0000313" key="2">
    <source>
        <dbReference type="EMBL" id="MCT2594737.1"/>
    </source>
</evidence>
<dbReference type="Pfam" id="PF03756">
    <property type="entry name" value="AfsA"/>
    <property type="match status" value="2"/>
</dbReference>
<comment type="caution">
    <text evidence="2">The sequence shown here is derived from an EMBL/GenBank/DDBJ whole genome shotgun (WGS) entry which is preliminary data.</text>
</comment>
<dbReference type="EMBL" id="JAJAGO010000026">
    <property type="protein sequence ID" value="MCT2594737.1"/>
    <property type="molecule type" value="Genomic_DNA"/>
</dbReference>
<dbReference type="SUPFAM" id="SSF54637">
    <property type="entry name" value="Thioesterase/thiol ester dehydrase-isomerase"/>
    <property type="match status" value="1"/>
</dbReference>
<feature type="domain" description="A-factor biosynthesis hotdog" evidence="1">
    <location>
        <begin position="173"/>
        <end position="279"/>
    </location>
</feature>
<dbReference type="NCBIfam" id="NF041195">
    <property type="entry name" value="ScbA_BarX_GamBu"/>
    <property type="match status" value="1"/>
</dbReference>
<feature type="domain" description="A-factor biosynthesis hotdog" evidence="1">
    <location>
        <begin position="5"/>
        <end position="134"/>
    </location>
</feature>
<dbReference type="Proteomes" id="UP001156389">
    <property type="component" value="Unassembled WGS sequence"/>
</dbReference>